<reference evidence="3 4" key="1">
    <citation type="submission" date="2020-06" db="EMBL/GenBank/DDBJ databases">
        <title>The endosymbiont of the kinetoplastid Bodo saltans is a Paracaedibacter-like alpha-proteobacterium possessing a putative toxin-antitoxin system.</title>
        <authorList>
            <person name="Midha S."/>
            <person name="Rigden D.J."/>
            <person name="Siozios S."/>
            <person name="Hurst G.D.D."/>
            <person name="Jackson A.P."/>
        </authorList>
    </citation>
    <scope>NUCLEOTIDE SEQUENCE [LARGE SCALE GENOMIC DNA]</scope>
    <source>
        <strain evidence="3">Lake Konstanz</strain>
    </source>
</reference>
<dbReference type="InterPro" id="IPR002528">
    <property type="entry name" value="MATE_fam"/>
</dbReference>
<dbReference type="KEGG" id="pbal:CPBP_00899"/>
<evidence type="ECO:0000256" key="1">
    <source>
        <dbReference type="ARBA" id="ARBA00022448"/>
    </source>
</evidence>
<dbReference type="GO" id="GO:0015297">
    <property type="term" value="F:antiporter activity"/>
    <property type="evidence" value="ECO:0007669"/>
    <property type="project" value="InterPro"/>
</dbReference>
<dbReference type="PANTHER" id="PTHR43298">
    <property type="entry name" value="MULTIDRUG RESISTANCE PROTEIN NORM-RELATED"/>
    <property type="match status" value="1"/>
</dbReference>
<sequence>MKTLTKHPSGSFSELLSIAVPLILTALSGNLFVFVDRIMLSYYSFDVFNAVSGVGVVFATLCYPGCAIAAITEVFVGQYNGSGQYDKIAAPVWQMIFFAIASIVVYVPLALLGESLFLSPVFVKEGLLYYQILVIGAPLFLLQNAMAGFFIGVGRAGFVTAAVLISNLMNIILNYVLIFGFWIIPPLGAAGSATASMIAESIQLIILFGVFFNKHNHLKYLTRKASLNLKLLWEQLTIGVPGAVGHTFEIGGWAFLSNFRAGLGDAYVTVMSVSGASYLLFSFYTEGLQKAVTAITSNMIGSRDYRNIEKAKRSAFVLQALFLVLIFIPLVAWSEISIRPLIDIELLTPETLFAIKMALLGNFLFMLFDGYYWIYCGMLTAGGDTKTVMVVNSVSVWLFCVLPSVIWLTYFPSESYTVSLYSFPIYGAIVTGILYLRVRSNKWIKLDLSKAK</sequence>
<feature type="transmembrane region" description="Helical" evidence="2">
    <location>
        <begin position="190"/>
        <end position="212"/>
    </location>
</feature>
<feature type="transmembrane region" description="Helical" evidence="2">
    <location>
        <begin position="416"/>
        <end position="436"/>
    </location>
</feature>
<evidence type="ECO:0000313" key="3">
    <source>
        <dbReference type="EMBL" id="QOL20119.1"/>
    </source>
</evidence>
<feature type="transmembrane region" description="Helical" evidence="2">
    <location>
        <begin position="315"/>
        <end position="333"/>
    </location>
</feature>
<dbReference type="GO" id="GO:0042910">
    <property type="term" value="F:xenobiotic transmembrane transporter activity"/>
    <property type="evidence" value="ECO:0007669"/>
    <property type="project" value="InterPro"/>
</dbReference>
<feature type="transmembrane region" description="Helical" evidence="2">
    <location>
        <begin position="353"/>
        <end position="375"/>
    </location>
</feature>
<evidence type="ECO:0000256" key="2">
    <source>
        <dbReference type="SAM" id="Phobius"/>
    </source>
</evidence>
<dbReference type="Proteomes" id="UP000594001">
    <property type="component" value="Chromosome"/>
</dbReference>
<dbReference type="InterPro" id="IPR050222">
    <property type="entry name" value="MATE_MdtK"/>
</dbReference>
<dbReference type="RefSeq" id="WP_350331674.1">
    <property type="nucleotide sequence ID" value="NZ_CP054719.1"/>
</dbReference>
<keyword evidence="2" id="KW-0812">Transmembrane</keyword>
<evidence type="ECO:0000313" key="4">
    <source>
        <dbReference type="Proteomes" id="UP000594001"/>
    </source>
</evidence>
<feature type="transmembrane region" description="Helical" evidence="2">
    <location>
        <begin position="12"/>
        <end position="35"/>
    </location>
</feature>
<gene>
    <name evidence="3" type="primary">mdtK</name>
    <name evidence="3" type="ORF">CPBP_00899</name>
</gene>
<dbReference type="GO" id="GO:0005886">
    <property type="term" value="C:plasma membrane"/>
    <property type="evidence" value="ECO:0007669"/>
    <property type="project" value="TreeGrafter"/>
</dbReference>
<dbReference type="AlphaFoldDB" id="A0A7L9RUB5"/>
<feature type="transmembrane region" description="Helical" evidence="2">
    <location>
        <begin position="88"/>
        <end position="109"/>
    </location>
</feature>
<dbReference type="Pfam" id="PF01554">
    <property type="entry name" value="MatE"/>
    <property type="match status" value="2"/>
</dbReference>
<name>A0A7L9RUB5_9PROT</name>
<feature type="transmembrane region" description="Helical" evidence="2">
    <location>
        <begin position="47"/>
        <end position="76"/>
    </location>
</feature>
<keyword evidence="2" id="KW-0472">Membrane</keyword>
<feature type="transmembrane region" description="Helical" evidence="2">
    <location>
        <begin position="129"/>
        <end position="151"/>
    </location>
</feature>
<keyword evidence="4" id="KW-1185">Reference proteome</keyword>
<proteinExistence type="predicted"/>
<accession>A0A7L9RUB5</accession>
<keyword evidence="1" id="KW-0813">Transport</keyword>
<feature type="transmembrane region" description="Helical" evidence="2">
    <location>
        <begin position="387"/>
        <end position="410"/>
    </location>
</feature>
<feature type="transmembrane region" description="Helical" evidence="2">
    <location>
        <begin position="158"/>
        <end position="184"/>
    </location>
</feature>
<dbReference type="EMBL" id="CP054719">
    <property type="protein sequence ID" value="QOL20119.1"/>
    <property type="molecule type" value="Genomic_DNA"/>
</dbReference>
<dbReference type="PANTHER" id="PTHR43298:SF2">
    <property type="entry name" value="FMN_FAD EXPORTER YEEO-RELATED"/>
    <property type="match status" value="1"/>
</dbReference>
<keyword evidence="2" id="KW-1133">Transmembrane helix</keyword>
<organism evidence="3 4">
    <name type="scientific">Candidatus Bodocaedibacter vickermanii</name>
    <dbReference type="NCBI Taxonomy" id="2741701"/>
    <lineage>
        <taxon>Bacteria</taxon>
        <taxon>Pseudomonadati</taxon>
        <taxon>Pseudomonadota</taxon>
        <taxon>Alphaproteobacteria</taxon>
        <taxon>Holosporales</taxon>
        <taxon>Candidatus Paracaedibacteraceae</taxon>
        <taxon>Candidatus Bodocaedibacter</taxon>
    </lineage>
</organism>
<protein>
    <submittedName>
        <fullName evidence="3">Multidrug resistance protein MdtK</fullName>
    </submittedName>
</protein>